<protein>
    <recommendedName>
        <fullName evidence="4">FAD linked oxidase N-terminal domain-containing protein</fullName>
    </recommendedName>
</protein>
<dbReference type="InterPro" id="IPR016169">
    <property type="entry name" value="FAD-bd_PCMH_sub2"/>
</dbReference>
<reference evidence="2" key="1">
    <citation type="submission" date="2021-01" db="EMBL/GenBank/DDBJ databases">
        <authorList>
            <consortium name="Aspergillus puulaauensis MK2 genome sequencing consortium"/>
            <person name="Kazuki M."/>
            <person name="Futagami T."/>
        </authorList>
    </citation>
    <scope>NUCLEOTIDE SEQUENCE</scope>
    <source>
        <strain evidence="2">MK2</strain>
    </source>
</reference>
<keyword evidence="1" id="KW-0732">Signal</keyword>
<evidence type="ECO:0008006" key="4">
    <source>
        <dbReference type="Google" id="ProtNLM"/>
    </source>
</evidence>
<dbReference type="RefSeq" id="XP_041558092.1">
    <property type="nucleotide sequence ID" value="XM_041705625.1"/>
</dbReference>
<organism evidence="2 3">
    <name type="scientific">Aspergillus puulaauensis</name>
    <dbReference type="NCBI Taxonomy" id="1220207"/>
    <lineage>
        <taxon>Eukaryota</taxon>
        <taxon>Fungi</taxon>
        <taxon>Dikarya</taxon>
        <taxon>Ascomycota</taxon>
        <taxon>Pezizomycotina</taxon>
        <taxon>Eurotiomycetes</taxon>
        <taxon>Eurotiomycetidae</taxon>
        <taxon>Eurotiales</taxon>
        <taxon>Aspergillaceae</taxon>
        <taxon>Aspergillus</taxon>
    </lineage>
</organism>
<dbReference type="InterPro" id="IPR036318">
    <property type="entry name" value="FAD-bd_PCMH-like_sf"/>
</dbReference>
<feature type="signal peptide" evidence="1">
    <location>
        <begin position="1"/>
        <end position="20"/>
    </location>
</feature>
<dbReference type="GeneID" id="64975903"/>
<evidence type="ECO:0000256" key="1">
    <source>
        <dbReference type="SAM" id="SignalP"/>
    </source>
</evidence>
<proteinExistence type="predicted"/>
<gene>
    <name evidence="2" type="ORF">APUU_50609S</name>
</gene>
<dbReference type="OrthoDB" id="9983560at2759"/>
<evidence type="ECO:0000313" key="2">
    <source>
        <dbReference type="EMBL" id="BCS25898.1"/>
    </source>
</evidence>
<dbReference type="KEGG" id="apuu:APUU_50609S"/>
<dbReference type="EMBL" id="AP024447">
    <property type="protein sequence ID" value="BCS25898.1"/>
    <property type="molecule type" value="Genomic_DNA"/>
</dbReference>
<feature type="chain" id="PRO_5030906806" description="FAD linked oxidase N-terminal domain-containing protein" evidence="1">
    <location>
        <begin position="21"/>
        <end position="190"/>
    </location>
</feature>
<dbReference type="GO" id="GO:0050660">
    <property type="term" value="F:flavin adenine dinucleotide binding"/>
    <property type="evidence" value="ECO:0007669"/>
    <property type="project" value="InterPro"/>
</dbReference>
<dbReference type="Gene3D" id="3.30.465.10">
    <property type="match status" value="1"/>
</dbReference>
<sequence length="190" mass="20229">MGLALLALSATIAITPIVAALDSGPGSVLSVSQSDWEAFNASVSGRLHNGAPLLAPCYKIFNRKEQAADTQQCTALQQSRDDAVFVSGQFGGYQQLNWAGCQATGDNCAMKITVPDSTLATGPCLQGSVSRRYVDARGVDDVQKTLRFASDNGLRLVVKNTGHDYLGRSSAPDSFGLWYFGSCMHYCCCC</sequence>
<keyword evidence="3" id="KW-1185">Reference proteome</keyword>
<dbReference type="AlphaFoldDB" id="A0A7R8AQJ1"/>
<accession>A0A7R8AQJ1</accession>
<dbReference type="SUPFAM" id="SSF56176">
    <property type="entry name" value="FAD-binding/transporter-associated domain-like"/>
    <property type="match status" value="1"/>
</dbReference>
<evidence type="ECO:0000313" key="3">
    <source>
        <dbReference type="Proteomes" id="UP000654913"/>
    </source>
</evidence>
<dbReference type="Proteomes" id="UP000654913">
    <property type="component" value="Chromosome 5"/>
</dbReference>
<name>A0A7R8AQJ1_9EURO</name>
<reference evidence="2" key="2">
    <citation type="submission" date="2021-02" db="EMBL/GenBank/DDBJ databases">
        <title>Aspergillus puulaauensis MK2 genome sequence.</title>
        <authorList>
            <person name="Futagami T."/>
            <person name="Mori K."/>
            <person name="Kadooka C."/>
            <person name="Tanaka T."/>
        </authorList>
    </citation>
    <scope>NUCLEOTIDE SEQUENCE</scope>
    <source>
        <strain evidence="2">MK2</strain>
    </source>
</reference>